<dbReference type="OrthoDB" id="1701437at2759"/>
<dbReference type="EC" id="2.3.2.36" evidence="17"/>
<reference evidence="20 22" key="2">
    <citation type="journal article" date="2018" name="Plant J.">
        <title>The Physcomitrella patens chromosome-scale assembly reveals moss genome structure and evolution.</title>
        <authorList>
            <person name="Lang D."/>
            <person name="Ullrich K.K."/>
            <person name="Murat F."/>
            <person name="Fuchs J."/>
            <person name="Jenkins J."/>
            <person name="Haas F.B."/>
            <person name="Piednoel M."/>
            <person name="Gundlach H."/>
            <person name="Van Bel M."/>
            <person name="Meyberg R."/>
            <person name="Vives C."/>
            <person name="Morata J."/>
            <person name="Symeonidi A."/>
            <person name="Hiss M."/>
            <person name="Muchero W."/>
            <person name="Kamisugi Y."/>
            <person name="Saleh O."/>
            <person name="Blanc G."/>
            <person name="Decker E.L."/>
            <person name="van Gessel N."/>
            <person name="Grimwood J."/>
            <person name="Hayes R.D."/>
            <person name="Graham S.W."/>
            <person name="Gunter L.E."/>
            <person name="McDaniel S.F."/>
            <person name="Hoernstein S.N.W."/>
            <person name="Larsson A."/>
            <person name="Li F.W."/>
            <person name="Perroud P.F."/>
            <person name="Phillips J."/>
            <person name="Ranjan P."/>
            <person name="Rokshar D.S."/>
            <person name="Rothfels C.J."/>
            <person name="Schneider L."/>
            <person name="Shu S."/>
            <person name="Stevenson D.W."/>
            <person name="Thummler F."/>
            <person name="Tillich M."/>
            <person name="Villarreal Aguilar J.C."/>
            <person name="Widiez T."/>
            <person name="Wong G.K."/>
            <person name="Wymore A."/>
            <person name="Zhang Y."/>
            <person name="Zimmer A.D."/>
            <person name="Quatrano R.S."/>
            <person name="Mayer K.F.X."/>
            <person name="Goodstein D."/>
            <person name="Casacuberta J.M."/>
            <person name="Vandepoele K."/>
            <person name="Reski R."/>
            <person name="Cuming A.C."/>
            <person name="Tuskan G.A."/>
            <person name="Maumus F."/>
            <person name="Salse J."/>
            <person name="Schmutz J."/>
            <person name="Rensing S.A."/>
        </authorList>
    </citation>
    <scope>NUCLEOTIDE SEQUENCE [LARGE SCALE GENOMIC DNA]</scope>
    <source>
        <strain evidence="21 22">cv. Gransden 2004</strain>
    </source>
</reference>
<dbReference type="EnsemblPlants" id="Pp3c3_18540V3.1">
    <property type="protein sequence ID" value="Pp3c3_18540V3.1"/>
    <property type="gene ID" value="Pp3c3_18540"/>
</dbReference>
<sequence length="366" mass="41201">MAAQGSQSLVGMAEADVGGGGGVGAPPADAWLQAWRAIAPQWEQIRAKVKTVPDVPILRVNQIDAARLDVEMTGMLKEQLSRVFSLSQPGLLLRYEPELNAFLEFLVWRFSIWVDKPTPGNALMNLRYRNERSFNTYLKFGKVRTGLEGAGLTKTQKILYCLLVVGGRYAWARLQLISAFQRWGDRQRTSWARRAWLLLQKAESLYKIAGFANLVLFLHSGRYPSTVERLLGARLVYEKPDMNRAVSFEYMNRQLVWHEFSELLLLILPLLNMMSIRKVLMFPFSTQAPASSLPEDACPICEACPIVTPYMALPCCHLYCYYCLRTRSLSDRNLKCSRCSVSVVALKRYQVEAGLDGSGSTDAASQ</sequence>
<evidence type="ECO:0000256" key="18">
    <source>
        <dbReference type="PROSITE-ProRule" id="PRU00175"/>
    </source>
</evidence>
<protein>
    <recommendedName>
        <fullName evidence="17">RING-type E3 ubiquitin transferase (cysteine targeting)</fullName>
        <ecNumber evidence="17">2.3.2.36</ecNumber>
    </recommendedName>
    <alternativeName>
        <fullName evidence="15">Peroxin-2</fullName>
    </alternativeName>
</protein>
<comment type="pathway">
    <text evidence="2">Protein modification; protein ubiquitination.</text>
</comment>
<evidence type="ECO:0000256" key="6">
    <source>
        <dbReference type="ARBA" id="ARBA00022692"/>
    </source>
</evidence>
<keyword evidence="7" id="KW-0479">Metal-binding</keyword>
<accession>A0A2K1KV34</accession>
<dbReference type="PROSITE" id="PS50089">
    <property type="entry name" value="ZF_RING_2"/>
    <property type="match status" value="1"/>
</dbReference>
<keyword evidence="14" id="KW-0576">Peroxisome</keyword>
<dbReference type="Proteomes" id="UP000006727">
    <property type="component" value="Chromosome 3"/>
</dbReference>
<evidence type="ECO:0000256" key="12">
    <source>
        <dbReference type="ARBA" id="ARBA00022989"/>
    </source>
</evidence>
<evidence type="ECO:0000256" key="14">
    <source>
        <dbReference type="ARBA" id="ARBA00023140"/>
    </source>
</evidence>
<evidence type="ECO:0000256" key="9">
    <source>
        <dbReference type="ARBA" id="ARBA00022786"/>
    </source>
</evidence>
<dbReference type="InterPro" id="IPR025654">
    <property type="entry name" value="PEX2/10"/>
</dbReference>
<evidence type="ECO:0000256" key="7">
    <source>
        <dbReference type="ARBA" id="ARBA00022723"/>
    </source>
</evidence>
<dbReference type="GO" id="GO:0061630">
    <property type="term" value="F:ubiquitin protein ligase activity"/>
    <property type="evidence" value="ECO:0007669"/>
    <property type="project" value="UniProtKB-EC"/>
</dbReference>
<dbReference type="RefSeq" id="XP_024369805.1">
    <property type="nucleotide sequence ID" value="XM_024514037.2"/>
</dbReference>
<dbReference type="InterPro" id="IPR006845">
    <property type="entry name" value="Pex_N"/>
</dbReference>
<dbReference type="AlphaFoldDB" id="A0A2K1KV34"/>
<dbReference type="InterPro" id="IPR017907">
    <property type="entry name" value="Znf_RING_CS"/>
</dbReference>
<gene>
    <name evidence="21" type="primary">LOC112279517</name>
    <name evidence="20" type="ORF">PHYPA_004622</name>
</gene>
<dbReference type="GeneID" id="112279517"/>
<keyword evidence="10" id="KW-0862">Zinc</keyword>
<reference evidence="21" key="3">
    <citation type="submission" date="2020-12" db="UniProtKB">
        <authorList>
            <consortium name="EnsemblPlants"/>
        </authorList>
    </citation>
    <scope>IDENTIFICATION</scope>
</reference>
<evidence type="ECO:0000313" key="21">
    <source>
        <dbReference type="EnsemblPlants" id="Pp3c3_18540V3.1"/>
    </source>
</evidence>
<keyword evidence="12" id="KW-1133">Transmembrane helix</keyword>
<keyword evidence="11" id="KW-0653">Protein transport</keyword>
<comment type="subcellular location">
    <subcellularLocation>
        <location evidence="1">Peroxisome membrane</location>
        <topology evidence="1">Multi-pass membrane protein</topology>
    </subcellularLocation>
</comment>
<keyword evidence="4" id="KW-0813">Transport</keyword>
<comment type="similarity">
    <text evidence="3">Belongs to the pex2/pex10/pex12 family.</text>
</comment>
<dbReference type="GO" id="GO:0016558">
    <property type="term" value="P:protein import into peroxisome matrix"/>
    <property type="evidence" value="ECO:0007669"/>
    <property type="project" value="InterPro"/>
</dbReference>
<dbReference type="OMA" id="WHGLMEL"/>
<dbReference type="PANTHER" id="PTHR48178:SF1">
    <property type="entry name" value="PEROXISOME BIOGENESIS FACTOR 2"/>
    <property type="match status" value="1"/>
</dbReference>
<dbReference type="EnsemblPlants" id="Pp3c3_18540V3.2">
    <property type="protein sequence ID" value="Pp3c3_18540V3.2"/>
    <property type="gene ID" value="Pp3c3_18540"/>
</dbReference>
<dbReference type="Gramene" id="Pp3c3_18540V3.1">
    <property type="protein sequence ID" value="Pp3c3_18540V3.1"/>
    <property type="gene ID" value="Pp3c3_18540"/>
</dbReference>
<dbReference type="Gramene" id="Pp3c3_18540V3.2">
    <property type="protein sequence ID" value="Pp3c3_18540V3.2"/>
    <property type="gene ID" value="Pp3c3_18540"/>
</dbReference>
<keyword evidence="13" id="KW-0472">Membrane</keyword>
<evidence type="ECO:0000313" key="20">
    <source>
        <dbReference type="EMBL" id="PNR57628.1"/>
    </source>
</evidence>
<evidence type="ECO:0000259" key="19">
    <source>
        <dbReference type="PROSITE" id="PS50089"/>
    </source>
</evidence>
<dbReference type="GO" id="GO:0005778">
    <property type="term" value="C:peroxisomal membrane"/>
    <property type="evidence" value="ECO:0007669"/>
    <property type="project" value="UniProtKB-SubCell"/>
</dbReference>
<evidence type="ECO:0000256" key="8">
    <source>
        <dbReference type="ARBA" id="ARBA00022771"/>
    </source>
</evidence>
<keyword evidence="5" id="KW-0808">Transferase</keyword>
<keyword evidence="22" id="KW-1185">Reference proteome</keyword>
<evidence type="ECO:0000256" key="4">
    <source>
        <dbReference type="ARBA" id="ARBA00022448"/>
    </source>
</evidence>
<keyword evidence="8 18" id="KW-0863">Zinc-finger</keyword>
<evidence type="ECO:0000256" key="11">
    <source>
        <dbReference type="ARBA" id="ARBA00022927"/>
    </source>
</evidence>
<evidence type="ECO:0000256" key="17">
    <source>
        <dbReference type="ARBA" id="ARBA00034523"/>
    </source>
</evidence>
<evidence type="ECO:0000256" key="1">
    <source>
        <dbReference type="ARBA" id="ARBA00004585"/>
    </source>
</evidence>
<dbReference type="Pfam" id="PF04757">
    <property type="entry name" value="Pex2_Pex12"/>
    <property type="match status" value="1"/>
</dbReference>
<name>A0A2K1KV34_PHYPA</name>
<keyword evidence="6" id="KW-0812">Transmembrane</keyword>
<evidence type="ECO:0000256" key="15">
    <source>
        <dbReference type="ARBA" id="ARBA00032511"/>
    </source>
</evidence>
<keyword evidence="9" id="KW-0833">Ubl conjugation pathway</keyword>
<feature type="domain" description="RING-type" evidence="19">
    <location>
        <begin position="298"/>
        <end position="340"/>
    </location>
</feature>
<evidence type="ECO:0000256" key="5">
    <source>
        <dbReference type="ARBA" id="ARBA00022679"/>
    </source>
</evidence>
<evidence type="ECO:0000256" key="10">
    <source>
        <dbReference type="ARBA" id="ARBA00022833"/>
    </source>
</evidence>
<proteinExistence type="inferred from homology"/>
<comment type="catalytic activity">
    <reaction evidence="16">
        <text>[E2 ubiquitin-conjugating enzyme]-S-ubiquitinyl-L-cysteine + [acceptor protein]-L-cysteine = [E2 ubiquitin-conjugating enzyme]-L-cysteine + [acceptor protein]-S-ubiquitinyl-L-cysteine.</text>
        <dbReference type="EC" id="2.3.2.36"/>
    </reaction>
</comment>
<dbReference type="GO" id="GO:0008270">
    <property type="term" value="F:zinc ion binding"/>
    <property type="evidence" value="ECO:0007669"/>
    <property type="project" value="UniProtKB-KW"/>
</dbReference>
<evidence type="ECO:0000256" key="3">
    <source>
        <dbReference type="ARBA" id="ARBA00008704"/>
    </source>
</evidence>
<evidence type="ECO:0000256" key="2">
    <source>
        <dbReference type="ARBA" id="ARBA00004906"/>
    </source>
</evidence>
<dbReference type="STRING" id="3218.A0A2K1KV34"/>
<reference evidence="20 22" key="1">
    <citation type="journal article" date="2008" name="Science">
        <title>The Physcomitrella genome reveals evolutionary insights into the conquest of land by plants.</title>
        <authorList>
            <person name="Rensing S."/>
            <person name="Lang D."/>
            <person name="Zimmer A."/>
            <person name="Terry A."/>
            <person name="Salamov A."/>
            <person name="Shapiro H."/>
            <person name="Nishiyama T."/>
            <person name="Perroud P.-F."/>
            <person name="Lindquist E."/>
            <person name="Kamisugi Y."/>
            <person name="Tanahashi T."/>
            <person name="Sakakibara K."/>
            <person name="Fujita T."/>
            <person name="Oishi K."/>
            <person name="Shin-I T."/>
            <person name="Kuroki Y."/>
            <person name="Toyoda A."/>
            <person name="Suzuki Y."/>
            <person name="Hashimoto A."/>
            <person name="Yamaguchi K."/>
            <person name="Sugano A."/>
            <person name="Kohara Y."/>
            <person name="Fujiyama A."/>
            <person name="Anterola A."/>
            <person name="Aoki S."/>
            <person name="Ashton N."/>
            <person name="Barbazuk W.B."/>
            <person name="Barker E."/>
            <person name="Bennetzen J."/>
            <person name="Bezanilla M."/>
            <person name="Blankenship R."/>
            <person name="Cho S.H."/>
            <person name="Dutcher S."/>
            <person name="Estelle M."/>
            <person name="Fawcett J.A."/>
            <person name="Gundlach H."/>
            <person name="Hanada K."/>
            <person name="Heyl A."/>
            <person name="Hicks K.A."/>
            <person name="Hugh J."/>
            <person name="Lohr M."/>
            <person name="Mayer K."/>
            <person name="Melkozernov A."/>
            <person name="Murata T."/>
            <person name="Nelson D."/>
            <person name="Pils B."/>
            <person name="Prigge M."/>
            <person name="Reiss B."/>
            <person name="Renner T."/>
            <person name="Rombauts S."/>
            <person name="Rushton P."/>
            <person name="Sanderfoot A."/>
            <person name="Schween G."/>
            <person name="Shiu S.-H."/>
            <person name="Stueber K."/>
            <person name="Theodoulou F.L."/>
            <person name="Tu H."/>
            <person name="Van de Peer Y."/>
            <person name="Verrier P.J."/>
            <person name="Waters E."/>
            <person name="Wood A."/>
            <person name="Yang L."/>
            <person name="Cove D."/>
            <person name="Cuming A."/>
            <person name="Hasebe M."/>
            <person name="Lucas S."/>
            <person name="Mishler D.B."/>
            <person name="Reski R."/>
            <person name="Grigoriev I."/>
            <person name="Quatrano R.S."/>
            <person name="Boore J.L."/>
        </authorList>
    </citation>
    <scope>NUCLEOTIDE SEQUENCE [LARGE SCALE GENOMIC DNA]</scope>
    <source>
        <strain evidence="21 22">cv. Gransden 2004</strain>
    </source>
</reference>
<organism evidence="20">
    <name type="scientific">Physcomitrium patens</name>
    <name type="common">Spreading-leaved earth moss</name>
    <name type="synonym">Physcomitrella patens</name>
    <dbReference type="NCBI Taxonomy" id="3218"/>
    <lineage>
        <taxon>Eukaryota</taxon>
        <taxon>Viridiplantae</taxon>
        <taxon>Streptophyta</taxon>
        <taxon>Embryophyta</taxon>
        <taxon>Bryophyta</taxon>
        <taxon>Bryophytina</taxon>
        <taxon>Bryopsida</taxon>
        <taxon>Funariidae</taxon>
        <taxon>Funariales</taxon>
        <taxon>Funariaceae</taxon>
        <taxon>Physcomitrium</taxon>
    </lineage>
</organism>
<dbReference type="PaxDb" id="3218-PP1S312_65V6.1"/>
<dbReference type="PANTHER" id="PTHR48178">
    <property type="entry name" value="PEROXISOME BIOGENESIS FACTOR 2"/>
    <property type="match status" value="1"/>
</dbReference>
<evidence type="ECO:0000256" key="16">
    <source>
        <dbReference type="ARBA" id="ARBA00034438"/>
    </source>
</evidence>
<dbReference type="InterPro" id="IPR001841">
    <property type="entry name" value="Znf_RING"/>
</dbReference>
<dbReference type="EMBL" id="ABEU02000003">
    <property type="protein sequence ID" value="PNR57628.1"/>
    <property type="molecule type" value="Genomic_DNA"/>
</dbReference>
<evidence type="ECO:0000313" key="22">
    <source>
        <dbReference type="Proteomes" id="UP000006727"/>
    </source>
</evidence>
<dbReference type="PROSITE" id="PS00518">
    <property type="entry name" value="ZF_RING_1"/>
    <property type="match status" value="1"/>
</dbReference>
<evidence type="ECO:0000256" key="13">
    <source>
        <dbReference type="ARBA" id="ARBA00023136"/>
    </source>
</evidence>
<dbReference type="SUPFAM" id="SSF57850">
    <property type="entry name" value="RING/U-box"/>
    <property type="match status" value="1"/>
</dbReference>